<name>A0A7Y9S8Q6_9MICC</name>
<comment type="caution">
    <text evidence="5">The sequence shown here is derived from an EMBL/GenBank/DDBJ whole genome shotgun (WGS) entry which is preliminary data.</text>
</comment>
<accession>A0A7Y9S8Q6</accession>
<dbReference type="InterPro" id="IPR002298">
    <property type="entry name" value="DNA_polymerase_A"/>
</dbReference>
<gene>
    <name evidence="5" type="ORF">FHU41_001837</name>
</gene>
<dbReference type="RefSeq" id="WP_179389352.1">
    <property type="nucleotide sequence ID" value="NZ_JACBYQ010000002.1"/>
</dbReference>
<evidence type="ECO:0000256" key="3">
    <source>
        <dbReference type="ARBA" id="ARBA00049244"/>
    </source>
</evidence>
<dbReference type="InterPro" id="IPR043502">
    <property type="entry name" value="DNA/RNA_pol_sf"/>
</dbReference>
<dbReference type="NCBIfam" id="NF011538">
    <property type="entry name" value="PRK14975.1-1"/>
    <property type="match status" value="1"/>
</dbReference>
<keyword evidence="5" id="KW-0548">Nucleotidyltransferase</keyword>
<dbReference type="EC" id="2.7.7.7" evidence="1"/>
<dbReference type="SUPFAM" id="SSF56672">
    <property type="entry name" value="DNA/RNA polymerases"/>
    <property type="match status" value="1"/>
</dbReference>
<dbReference type="Pfam" id="PF00476">
    <property type="entry name" value="DNA_pol_A"/>
    <property type="match status" value="1"/>
</dbReference>
<feature type="domain" description="DNA-directed DNA polymerase family A palm" evidence="4">
    <location>
        <begin position="318"/>
        <end position="518"/>
    </location>
</feature>
<sequence length="559" mass="61525">MYILLADSEGGKVTLTPLDARGEAQAETNLVDRTNLPEAVRDRESRNSPRWVWDRAQNWYPALLEAKVSVERCHDLALCRPILAGSELTLETDYPRDFVPIEEPLDTAPRGFFNPNQQSLFDDLDQASRKRGPESTELIAELRAQLEAVSQSKNPQRLQLLLAAESAGALIAAEMQHSGVPWRTDLHEKLLEETLGPRPDSSALGIQRPAKMEALLAELREKLGGNPFNPDSPQELMRALHRAGIEVKTTRSWELQQSKHPAIAPLLAYKKLSRLFSANGWSWLEQWVKDGRFRPEYVVGGVVSGRWASRGGGALQIPKQVRGAVHADPGYKLIVADAAQLEPRVLTALAQDSKMAEAAQDHDLYAGIAAQGFGGDRAKAKIALLGAMYGATTGESGRLMPQLARTYPQAVGLVEAAARAGERGEIVTTKLGRSCPPPSERWLQAQRSTTEQEQRWADNLARSRGRFTRNFVVQGTAAEWASCWLAELRRGLRARPGLGAELVFFLHDEVMVHSPESSVEQVNELIEGAANSAAELIFGKVPINFPVSIAVVDHYDQAK</sequence>
<reference evidence="5 6" key="1">
    <citation type="submission" date="2020-07" db="EMBL/GenBank/DDBJ databases">
        <title>Sequencing the genomes of 1000 actinobacteria strains.</title>
        <authorList>
            <person name="Klenk H.-P."/>
        </authorList>
    </citation>
    <scope>NUCLEOTIDE SEQUENCE [LARGE SCALE GENOMIC DNA]</scope>
    <source>
        <strain evidence="5 6">DSM 102047</strain>
    </source>
</reference>
<dbReference type="GO" id="GO:0003887">
    <property type="term" value="F:DNA-directed DNA polymerase activity"/>
    <property type="evidence" value="ECO:0007669"/>
    <property type="project" value="UniProtKB-EC"/>
</dbReference>
<dbReference type="CDD" id="cd06444">
    <property type="entry name" value="DNA_pol_A"/>
    <property type="match status" value="1"/>
</dbReference>
<comment type="catalytic activity">
    <reaction evidence="3">
        <text>DNA(n) + a 2'-deoxyribonucleoside 5'-triphosphate = DNA(n+1) + diphosphate</text>
        <dbReference type="Rhea" id="RHEA:22508"/>
        <dbReference type="Rhea" id="RHEA-COMP:17339"/>
        <dbReference type="Rhea" id="RHEA-COMP:17340"/>
        <dbReference type="ChEBI" id="CHEBI:33019"/>
        <dbReference type="ChEBI" id="CHEBI:61560"/>
        <dbReference type="ChEBI" id="CHEBI:173112"/>
        <dbReference type="EC" id="2.7.7.7"/>
    </reaction>
</comment>
<dbReference type="Proteomes" id="UP000521748">
    <property type="component" value="Unassembled WGS sequence"/>
</dbReference>
<dbReference type="EMBL" id="JACBYQ010000002">
    <property type="protein sequence ID" value="NYE95587.1"/>
    <property type="molecule type" value="Genomic_DNA"/>
</dbReference>
<dbReference type="AlphaFoldDB" id="A0A7Y9S8Q6"/>
<dbReference type="GO" id="GO:0006302">
    <property type="term" value="P:double-strand break repair"/>
    <property type="evidence" value="ECO:0007669"/>
    <property type="project" value="TreeGrafter"/>
</dbReference>
<keyword evidence="5" id="KW-0808">Transferase</keyword>
<evidence type="ECO:0000313" key="6">
    <source>
        <dbReference type="Proteomes" id="UP000521748"/>
    </source>
</evidence>
<evidence type="ECO:0000256" key="1">
    <source>
        <dbReference type="ARBA" id="ARBA00012417"/>
    </source>
</evidence>
<dbReference type="SMART" id="SM00482">
    <property type="entry name" value="POLAc"/>
    <property type="match status" value="1"/>
</dbReference>
<dbReference type="Gene3D" id="1.10.150.20">
    <property type="entry name" value="5' to 3' exonuclease, C-terminal subdomain"/>
    <property type="match status" value="1"/>
</dbReference>
<keyword evidence="6" id="KW-1185">Reference proteome</keyword>
<dbReference type="GO" id="GO:0006261">
    <property type="term" value="P:DNA-templated DNA replication"/>
    <property type="evidence" value="ECO:0007669"/>
    <property type="project" value="InterPro"/>
</dbReference>
<dbReference type="PANTHER" id="PTHR10133">
    <property type="entry name" value="DNA POLYMERASE I"/>
    <property type="match status" value="1"/>
</dbReference>
<dbReference type="InterPro" id="IPR001098">
    <property type="entry name" value="DNA-dir_DNA_pol_A_palm_dom"/>
</dbReference>
<protein>
    <recommendedName>
        <fullName evidence="1">DNA-directed DNA polymerase</fullName>
        <ecNumber evidence="1">2.7.7.7</ecNumber>
    </recommendedName>
</protein>
<proteinExistence type="predicted"/>
<dbReference type="GO" id="GO:0003677">
    <property type="term" value="F:DNA binding"/>
    <property type="evidence" value="ECO:0007669"/>
    <property type="project" value="InterPro"/>
</dbReference>
<dbReference type="PANTHER" id="PTHR10133:SF27">
    <property type="entry name" value="DNA POLYMERASE NU"/>
    <property type="match status" value="1"/>
</dbReference>
<keyword evidence="2" id="KW-0235">DNA replication</keyword>
<evidence type="ECO:0000259" key="4">
    <source>
        <dbReference type="SMART" id="SM00482"/>
    </source>
</evidence>
<evidence type="ECO:0000313" key="5">
    <source>
        <dbReference type="EMBL" id="NYE95587.1"/>
    </source>
</evidence>
<evidence type="ECO:0000256" key="2">
    <source>
        <dbReference type="ARBA" id="ARBA00022705"/>
    </source>
</evidence>
<dbReference type="Gene3D" id="3.30.70.370">
    <property type="match status" value="1"/>
</dbReference>
<organism evidence="5 6">
    <name type="scientific">Psychromicrobium silvestre</name>
    <dbReference type="NCBI Taxonomy" id="1645614"/>
    <lineage>
        <taxon>Bacteria</taxon>
        <taxon>Bacillati</taxon>
        <taxon>Actinomycetota</taxon>
        <taxon>Actinomycetes</taxon>
        <taxon>Micrococcales</taxon>
        <taxon>Micrococcaceae</taxon>
        <taxon>Psychromicrobium</taxon>
    </lineage>
</organism>